<keyword evidence="3" id="KW-1185">Reference proteome</keyword>
<evidence type="ECO:0000313" key="3">
    <source>
        <dbReference type="Proteomes" id="UP000585474"/>
    </source>
</evidence>
<evidence type="ECO:0000313" key="2">
    <source>
        <dbReference type="EMBL" id="GFZ19470.1"/>
    </source>
</evidence>
<reference evidence="2 3" key="1">
    <citation type="submission" date="2019-07" db="EMBL/GenBank/DDBJ databases">
        <title>De Novo Assembly of kiwifruit Actinidia rufa.</title>
        <authorList>
            <person name="Sugita-Konishi S."/>
            <person name="Sato K."/>
            <person name="Mori E."/>
            <person name="Abe Y."/>
            <person name="Kisaki G."/>
            <person name="Hamano K."/>
            <person name="Suezawa K."/>
            <person name="Otani M."/>
            <person name="Fukuda T."/>
            <person name="Manabe T."/>
            <person name="Gomi K."/>
            <person name="Tabuchi M."/>
            <person name="Akimitsu K."/>
            <person name="Kataoka I."/>
        </authorList>
    </citation>
    <scope>NUCLEOTIDE SEQUENCE [LARGE SCALE GENOMIC DNA]</scope>
    <source>
        <strain evidence="3">cv. Fuchu</strain>
    </source>
</reference>
<feature type="compositionally biased region" description="Gly residues" evidence="1">
    <location>
        <begin position="67"/>
        <end position="85"/>
    </location>
</feature>
<accession>A0A7J0H8N6</accession>
<dbReference type="AlphaFoldDB" id="A0A7J0H8N6"/>
<proteinExistence type="predicted"/>
<dbReference type="EMBL" id="BJWL01000028">
    <property type="protein sequence ID" value="GFZ19470.1"/>
    <property type="molecule type" value="Genomic_DNA"/>
</dbReference>
<protein>
    <submittedName>
        <fullName evidence="2">Uncharacterized protein</fullName>
    </submittedName>
</protein>
<comment type="caution">
    <text evidence="2">The sequence shown here is derived from an EMBL/GenBank/DDBJ whole genome shotgun (WGS) entry which is preliminary data.</text>
</comment>
<sequence length="85" mass="8755">MVAEKGKKGGRKGCDGEKEGGLWWLKMIVANTSSRGDSGFNGSWREGRRSDGTDGGGETGRQKEGEGVVGRGSASGGSRLGRLPG</sequence>
<feature type="region of interest" description="Disordered" evidence="1">
    <location>
        <begin position="33"/>
        <end position="85"/>
    </location>
</feature>
<name>A0A7J0H8N6_9ERIC</name>
<evidence type="ECO:0000256" key="1">
    <source>
        <dbReference type="SAM" id="MobiDB-lite"/>
    </source>
</evidence>
<dbReference type="Proteomes" id="UP000585474">
    <property type="component" value="Unassembled WGS sequence"/>
</dbReference>
<organism evidence="2 3">
    <name type="scientific">Actinidia rufa</name>
    <dbReference type="NCBI Taxonomy" id="165716"/>
    <lineage>
        <taxon>Eukaryota</taxon>
        <taxon>Viridiplantae</taxon>
        <taxon>Streptophyta</taxon>
        <taxon>Embryophyta</taxon>
        <taxon>Tracheophyta</taxon>
        <taxon>Spermatophyta</taxon>
        <taxon>Magnoliopsida</taxon>
        <taxon>eudicotyledons</taxon>
        <taxon>Gunneridae</taxon>
        <taxon>Pentapetalae</taxon>
        <taxon>asterids</taxon>
        <taxon>Ericales</taxon>
        <taxon>Actinidiaceae</taxon>
        <taxon>Actinidia</taxon>
    </lineage>
</organism>
<gene>
    <name evidence="2" type="ORF">Acr_28g0001750</name>
</gene>